<sequence length="166" mass="19146">MQILYDVEPGTFGPGPTKPNTSWLSAAIRHAKSLQAHHMFSDERTRKTAVKTTVLLRRLCCLIRDRILSLGLHRELQIPEKYPPLSPEDLENEMRRSRVYNLESKQRMLEIFTQTSRLCVTLTNLLQLSAASKHDSDFGMSNARDQERELADCTGQLRDWYSEAQQ</sequence>
<dbReference type="PANTHER" id="PTHR47425:SF2">
    <property type="entry name" value="FARB-RELATED"/>
    <property type="match status" value="1"/>
</dbReference>
<protein>
    <submittedName>
        <fullName evidence="1">4-coumarate--CoA ligase-like 7</fullName>
    </submittedName>
</protein>
<dbReference type="CDD" id="cd12148">
    <property type="entry name" value="fungal_TF_MHR"/>
    <property type="match status" value="1"/>
</dbReference>
<dbReference type="GO" id="GO:0016874">
    <property type="term" value="F:ligase activity"/>
    <property type="evidence" value="ECO:0007669"/>
    <property type="project" value="UniProtKB-KW"/>
</dbReference>
<dbReference type="OrthoDB" id="5121955at2759"/>
<gene>
    <name evidence="1" type="ORF">TPAR_04439</name>
</gene>
<dbReference type="AlphaFoldDB" id="A0A2S4KYX3"/>
<accession>A0A2S4KYX3</accession>
<keyword evidence="2" id="KW-1185">Reference proteome</keyword>
<reference evidence="1 2" key="1">
    <citation type="submission" date="2018-01" db="EMBL/GenBank/DDBJ databases">
        <title>Harnessing the power of phylogenomics to disentangle the directionality and signatures of interkingdom host jumping in the parasitic fungal genus Tolypocladium.</title>
        <authorList>
            <person name="Quandt C.A."/>
            <person name="Patterson W."/>
            <person name="Spatafora J.W."/>
        </authorList>
    </citation>
    <scope>NUCLEOTIDE SEQUENCE [LARGE SCALE GENOMIC DNA]</scope>
    <source>
        <strain evidence="1 2">NRBC 100945</strain>
    </source>
</reference>
<dbReference type="PANTHER" id="PTHR47425">
    <property type="entry name" value="FARB-RELATED"/>
    <property type="match status" value="1"/>
</dbReference>
<proteinExistence type="predicted"/>
<dbReference type="STRING" id="94208.A0A2S4KYX3"/>
<evidence type="ECO:0000313" key="1">
    <source>
        <dbReference type="EMBL" id="POR35381.1"/>
    </source>
</evidence>
<keyword evidence="1" id="KW-0436">Ligase</keyword>
<dbReference type="EMBL" id="PKSG01000447">
    <property type="protein sequence ID" value="POR35381.1"/>
    <property type="molecule type" value="Genomic_DNA"/>
</dbReference>
<evidence type="ECO:0000313" key="2">
    <source>
        <dbReference type="Proteomes" id="UP000237481"/>
    </source>
</evidence>
<organism evidence="1 2">
    <name type="scientific">Tolypocladium paradoxum</name>
    <dbReference type="NCBI Taxonomy" id="94208"/>
    <lineage>
        <taxon>Eukaryota</taxon>
        <taxon>Fungi</taxon>
        <taxon>Dikarya</taxon>
        <taxon>Ascomycota</taxon>
        <taxon>Pezizomycotina</taxon>
        <taxon>Sordariomycetes</taxon>
        <taxon>Hypocreomycetidae</taxon>
        <taxon>Hypocreales</taxon>
        <taxon>Ophiocordycipitaceae</taxon>
        <taxon>Tolypocladium</taxon>
    </lineage>
</organism>
<dbReference type="Proteomes" id="UP000237481">
    <property type="component" value="Unassembled WGS sequence"/>
</dbReference>
<comment type="caution">
    <text evidence="1">The sequence shown here is derived from an EMBL/GenBank/DDBJ whole genome shotgun (WGS) entry which is preliminary data.</text>
</comment>
<dbReference type="InterPro" id="IPR052761">
    <property type="entry name" value="Fungal_Detox/Toxin_TFs"/>
</dbReference>
<name>A0A2S4KYX3_9HYPO</name>